<dbReference type="AlphaFoldDB" id="A0A974P0Q8"/>
<evidence type="ECO:0000313" key="2">
    <source>
        <dbReference type="EMBL" id="QQZ48717.1"/>
    </source>
</evidence>
<protein>
    <submittedName>
        <fullName evidence="2">Uncharacterized protein</fullName>
    </submittedName>
</protein>
<name>A0A974P0Q8_9CAUL</name>
<feature type="compositionally biased region" description="Basic residues" evidence="1">
    <location>
        <begin position="47"/>
        <end position="56"/>
    </location>
</feature>
<proteinExistence type="predicted"/>
<organism evidence="2">
    <name type="scientific">Phenylobacterium glaciei</name>
    <dbReference type="NCBI Taxonomy" id="2803784"/>
    <lineage>
        <taxon>Bacteria</taxon>
        <taxon>Pseudomonadati</taxon>
        <taxon>Pseudomonadota</taxon>
        <taxon>Alphaproteobacteria</taxon>
        <taxon>Caulobacterales</taxon>
        <taxon>Caulobacteraceae</taxon>
        <taxon>Phenylobacterium</taxon>
    </lineage>
</organism>
<reference evidence="2" key="1">
    <citation type="submission" date="2021-01" db="EMBL/GenBank/DDBJ databases">
        <title>Genome sequence of Phenylobacterium sp. 20VBR1 isolated from a valley glaceir, Ny-Alesund, Svalbard.</title>
        <authorList>
            <person name="Thomas F.A."/>
            <person name="Krishnan K.P."/>
            <person name="Sinha R.K."/>
        </authorList>
    </citation>
    <scope>NUCLEOTIDE SEQUENCE</scope>
    <source>
        <strain evidence="2">20VBR1</strain>
    </source>
</reference>
<evidence type="ECO:0000256" key="1">
    <source>
        <dbReference type="SAM" id="MobiDB-lite"/>
    </source>
</evidence>
<accession>A0A974P0Q8</accession>
<feature type="region of interest" description="Disordered" evidence="1">
    <location>
        <begin position="34"/>
        <end position="62"/>
    </location>
</feature>
<dbReference type="EMBL" id="CP068570">
    <property type="protein sequence ID" value="QQZ48717.1"/>
    <property type="molecule type" value="Genomic_DNA"/>
</dbReference>
<sequence>MAHRLPAFVALNEPESSLHPALMTPWRGWWARRRSGRRSGWSPTPKPWRRRSRRPQWGRFGL</sequence>
<gene>
    <name evidence="2" type="ORF">JKL49_14790</name>
</gene>